<dbReference type="EMBL" id="JPQT01000063">
    <property type="protein sequence ID" value="KFE54064.1"/>
    <property type="molecule type" value="Genomic_DNA"/>
</dbReference>
<accession>A0A085VF51</accession>
<dbReference type="Gene3D" id="1.10.260.40">
    <property type="entry name" value="lambda repressor-like DNA-binding domains"/>
    <property type="match status" value="1"/>
</dbReference>
<protein>
    <recommendedName>
        <fullName evidence="2">HTH cro/C1-type domain-containing protein</fullName>
    </recommendedName>
</protein>
<organism evidence="3 4">
    <name type="scientific">Pseudomonas syringae</name>
    <dbReference type="NCBI Taxonomy" id="317"/>
    <lineage>
        <taxon>Bacteria</taxon>
        <taxon>Pseudomonadati</taxon>
        <taxon>Pseudomonadota</taxon>
        <taxon>Gammaproteobacteria</taxon>
        <taxon>Pseudomonadales</taxon>
        <taxon>Pseudomonadaceae</taxon>
        <taxon>Pseudomonas</taxon>
    </lineage>
</organism>
<dbReference type="InterPro" id="IPR050807">
    <property type="entry name" value="TransReg_Diox_bact_type"/>
</dbReference>
<feature type="domain" description="HTH cro/C1-type" evidence="2">
    <location>
        <begin position="10"/>
        <end position="64"/>
    </location>
</feature>
<reference evidence="3 4" key="1">
    <citation type="submission" date="2014-07" db="EMBL/GenBank/DDBJ databases">
        <title>Draft Genome Sequences of Environmental Pseudomonas syringae strains.</title>
        <authorList>
            <person name="Baltrus D.A."/>
            <person name="Berge O."/>
            <person name="Morris C."/>
        </authorList>
    </citation>
    <scope>NUCLEOTIDE SEQUENCE [LARGE SCALE GENOMIC DNA]</scope>
    <source>
        <strain evidence="3 4">CEB003</strain>
    </source>
</reference>
<gene>
    <name evidence="3" type="ORF">IV02_04775</name>
</gene>
<sequence>MKNLQLGQTIKRLRGASGLSQGELGKRAGLDPNTISRFELGTITPSVDALYRLAVELECSVRDFFVDFEDDSEKRAFLFNLICEANSAELSRLVDLVSQPVKKS</sequence>
<dbReference type="Pfam" id="PF01381">
    <property type="entry name" value="HTH_3"/>
    <property type="match status" value="1"/>
</dbReference>
<dbReference type="GO" id="GO:0003700">
    <property type="term" value="F:DNA-binding transcription factor activity"/>
    <property type="evidence" value="ECO:0007669"/>
    <property type="project" value="TreeGrafter"/>
</dbReference>
<proteinExistence type="predicted"/>
<dbReference type="PROSITE" id="PS50943">
    <property type="entry name" value="HTH_CROC1"/>
    <property type="match status" value="1"/>
</dbReference>
<dbReference type="SUPFAM" id="SSF47413">
    <property type="entry name" value="lambda repressor-like DNA-binding domains"/>
    <property type="match status" value="1"/>
</dbReference>
<dbReference type="GO" id="GO:0003677">
    <property type="term" value="F:DNA binding"/>
    <property type="evidence" value="ECO:0007669"/>
    <property type="project" value="UniProtKB-KW"/>
</dbReference>
<evidence type="ECO:0000313" key="3">
    <source>
        <dbReference type="EMBL" id="KFE54064.1"/>
    </source>
</evidence>
<evidence type="ECO:0000313" key="4">
    <source>
        <dbReference type="Proteomes" id="UP000028643"/>
    </source>
</evidence>
<dbReference type="PANTHER" id="PTHR46797">
    <property type="entry name" value="HTH-TYPE TRANSCRIPTIONAL REGULATOR"/>
    <property type="match status" value="1"/>
</dbReference>
<dbReference type="RefSeq" id="WP_047572578.1">
    <property type="nucleotide sequence ID" value="NZ_JPQT01000063.1"/>
</dbReference>
<dbReference type="Proteomes" id="UP000028643">
    <property type="component" value="Unassembled WGS sequence"/>
</dbReference>
<dbReference type="PATRIC" id="fig|317.174.peg.973"/>
<name>A0A085VF51_PSESX</name>
<dbReference type="PANTHER" id="PTHR46797:SF1">
    <property type="entry name" value="METHYLPHOSPHONATE SYNTHASE"/>
    <property type="match status" value="1"/>
</dbReference>
<comment type="caution">
    <text evidence="3">The sequence shown here is derived from an EMBL/GenBank/DDBJ whole genome shotgun (WGS) entry which is preliminary data.</text>
</comment>
<dbReference type="InterPro" id="IPR010982">
    <property type="entry name" value="Lambda_DNA-bd_dom_sf"/>
</dbReference>
<evidence type="ECO:0000259" key="2">
    <source>
        <dbReference type="PROSITE" id="PS50943"/>
    </source>
</evidence>
<keyword evidence="1" id="KW-0238">DNA-binding</keyword>
<dbReference type="SMART" id="SM00530">
    <property type="entry name" value="HTH_XRE"/>
    <property type="match status" value="1"/>
</dbReference>
<evidence type="ECO:0000256" key="1">
    <source>
        <dbReference type="ARBA" id="ARBA00023125"/>
    </source>
</evidence>
<dbReference type="AlphaFoldDB" id="A0A085VF51"/>
<dbReference type="InterPro" id="IPR001387">
    <property type="entry name" value="Cro/C1-type_HTH"/>
</dbReference>
<dbReference type="GO" id="GO:0005829">
    <property type="term" value="C:cytosol"/>
    <property type="evidence" value="ECO:0007669"/>
    <property type="project" value="TreeGrafter"/>
</dbReference>
<dbReference type="CDD" id="cd00093">
    <property type="entry name" value="HTH_XRE"/>
    <property type="match status" value="1"/>
</dbReference>